<dbReference type="InterPro" id="IPR000971">
    <property type="entry name" value="Globin"/>
</dbReference>
<reference evidence="8" key="1">
    <citation type="submission" date="2022-11" db="EMBL/GenBank/DDBJ databases">
        <title>Centuries of genome instability and evolution in soft-shell clam transmissible cancer (bioRxiv).</title>
        <authorList>
            <person name="Hart S.F.M."/>
            <person name="Yonemitsu M.A."/>
            <person name="Giersch R.M."/>
            <person name="Beal B.F."/>
            <person name="Arriagada G."/>
            <person name="Davis B.W."/>
            <person name="Ostrander E.A."/>
            <person name="Goff S.P."/>
            <person name="Metzger M.J."/>
        </authorList>
    </citation>
    <scope>NUCLEOTIDE SEQUENCE</scope>
    <source>
        <strain evidence="8">MELC-2E11</strain>
        <tissue evidence="8">Siphon/mantle</tissue>
    </source>
</reference>
<dbReference type="Proteomes" id="UP001164746">
    <property type="component" value="Chromosome 9"/>
</dbReference>
<evidence type="ECO:0000259" key="7">
    <source>
        <dbReference type="PROSITE" id="PS01033"/>
    </source>
</evidence>
<dbReference type="InterPro" id="IPR009050">
    <property type="entry name" value="Globin-like_sf"/>
</dbReference>
<feature type="domain" description="Globin" evidence="7">
    <location>
        <begin position="44"/>
        <end position="191"/>
    </location>
</feature>
<comment type="similarity">
    <text evidence="6">Belongs to the globin family.</text>
</comment>
<dbReference type="Pfam" id="PF00042">
    <property type="entry name" value="Globin"/>
    <property type="match status" value="1"/>
</dbReference>
<dbReference type="PRINTS" id="PR00188">
    <property type="entry name" value="PLANTGLOBIN"/>
</dbReference>
<dbReference type="InterPro" id="IPR050532">
    <property type="entry name" value="Globin-like_OT"/>
</dbReference>
<keyword evidence="5" id="KW-0408">Iron</keyword>
<evidence type="ECO:0000256" key="2">
    <source>
        <dbReference type="ARBA" id="ARBA00022617"/>
    </source>
</evidence>
<dbReference type="InterPro" id="IPR012292">
    <property type="entry name" value="Globin/Proto"/>
</dbReference>
<accession>A0ABY7EZ02</accession>
<keyword evidence="3 6" id="KW-0561">Oxygen transport</keyword>
<evidence type="ECO:0000313" key="9">
    <source>
        <dbReference type="Proteomes" id="UP001164746"/>
    </source>
</evidence>
<evidence type="ECO:0000256" key="1">
    <source>
        <dbReference type="ARBA" id="ARBA00022448"/>
    </source>
</evidence>
<dbReference type="SUPFAM" id="SSF46458">
    <property type="entry name" value="Globin-like"/>
    <property type="match status" value="1"/>
</dbReference>
<evidence type="ECO:0000256" key="3">
    <source>
        <dbReference type="ARBA" id="ARBA00022621"/>
    </source>
</evidence>
<evidence type="ECO:0000256" key="6">
    <source>
        <dbReference type="RuleBase" id="RU000356"/>
    </source>
</evidence>
<dbReference type="EMBL" id="CP111020">
    <property type="protein sequence ID" value="WAR15153.1"/>
    <property type="molecule type" value="Genomic_DNA"/>
</dbReference>
<keyword evidence="1 6" id="KW-0813">Transport</keyword>
<proteinExistence type="inferred from homology"/>
<keyword evidence="2 6" id="KW-0349">Heme</keyword>
<evidence type="ECO:0000256" key="5">
    <source>
        <dbReference type="ARBA" id="ARBA00023004"/>
    </source>
</evidence>
<dbReference type="PROSITE" id="PS01033">
    <property type="entry name" value="GLOBIN"/>
    <property type="match status" value="1"/>
</dbReference>
<protein>
    <submittedName>
        <fullName evidence="8">CYGB1-like protein</fullName>
    </submittedName>
</protein>
<dbReference type="PANTHER" id="PTHR46458">
    <property type="entry name" value="BLR2807 PROTEIN"/>
    <property type="match status" value="1"/>
</dbReference>
<evidence type="ECO:0000313" key="8">
    <source>
        <dbReference type="EMBL" id="WAR15153.1"/>
    </source>
</evidence>
<dbReference type="PANTHER" id="PTHR46458:SF1">
    <property type="entry name" value="GEO09476P1"/>
    <property type="match status" value="1"/>
</dbReference>
<name>A0ABY7EZ02_MYAAR</name>
<organism evidence="8 9">
    <name type="scientific">Mya arenaria</name>
    <name type="common">Soft-shell clam</name>
    <dbReference type="NCBI Taxonomy" id="6604"/>
    <lineage>
        <taxon>Eukaryota</taxon>
        <taxon>Metazoa</taxon>
        <taxon>Spiralia</taxon>
        <taxon>Lophotrochozoa</taxon>
        <taxon>Mollusca</taxon>
        <taxon>Bivalvia</taxon>
        <taxon>Autobranchia</taxon>
        <taxon>Heteroconchia</taxon>
        <taxon>Euheterodonta</taxon>
        <taxon>Imparidentia</taxon>
        <taxon>Neoheterodontei</taxon>
        <taxon>Myida</taxon>
        <taxon>Myoidea</taxon>
        <taxon>Myidae</taxon>
        <taxon>Mya</taxon>
    </lineage>
</organism>
<sequence>MYLLRRIKTLITESSQRRDYKTAVISSNNNELSTTFDPQKPPPEISEREKEILTECWKIVQQDVAKVGIITFVGLFETHPEVHEAFMSFRAENTSELEYNAILRAHALRVMGTVDKCIYRLDNREKLRDLMTELGIRHKNYSVKIEFIDLMGPQFISSIKPHLVAMWTDEHEKAWENLFKLMSYYIRKGMCSI</sequence>
<dbReference type="Gene3D" id="1.10.490.10">
    <property type="entry name" value="Globins"/>
    <property type="match status" value="1"/>
</dbReference>
<keyword evidence="4" id="KW-0479">Metal-binding</keyword>
<evidence type="ECO:0000256" key="4">
    <source>
        <dbReference type="ARBA" id="ARBA00022723"/>
    </source>
</evidence>
<gene>
    <name evidence="8" type="ORF">MAR_005258</name>
</gene>
<keyword evidence="9" id="KW-1185">Reference proteome</keyword>